<dbReference type="PANTHER" id="PTHR43065:SF10">
    <property type="entry name" value="PEROXIDE STRESS-ACTIVATED HISTIDINE KINASE MAK3"/>
    <property type="match status" value="1"/>
</dbReference>
<dbReference type="EC" id="2.7.13.3" evidence="2"/>
<keyword evidence="8" id="KW-0902">Two-component regulatory system</keyword>
<dbReference type="EMBL" id="PDKO01000003">
    <property type="protein sequence ID" value="RXJ63542.1"/>
    <property type="molecule type" value="Genomic_DNA"/>
</dbReference>
<dbReference type="InterPro" id="IPR036097">
    <property type="entry name" value="HisK_dim/P_sf"/>
</dbReference>
<keyword evidence="3" id="KW-0597">Phosphoprotein</keyword>
<comment type="caution">
    <text evidence="12">The sequence shown here is derived from an EMBL/GenBank/DDBJ whole genome shotgun (WGS) entry which is preliminary data.</text>
</comment>
<feature type="domain" description="PAS" evidence="10">
    <location>
        <begin position="162"/>
        <end position="214"/>
    </location>
</feature>
<dbReference type="RefSeq" id="WP_129081603.1">
    <property type="nucleotide sequence ID" value="NZ_CP041070.1"/>
</dbReference>
<gene>
    <name evidence="12" type="ORF">CRV06_04950</name>
</gene>
<dbReference type="CDD" id="cd00082">
    <property type="entry name" value="HisKA"/>
    <property type="match status" value="1"/>
</dbReference>
<dbReference type="SUPFAM" id="SSF47384">
    <property type="entry name" value="Homodimeric domain of signal transducing histidine kinase"/>
    <property type="match status" value="1"/>
</dbReference>
<dbReference type="PROSITE" id="PS50113">
    <property type="entry name" value="PAC"/>
    <property type="match status" value="1"/>
</dbReference>
<dbReference type="InterPro" id="IPR000700">
    <property type="entry name" value="PAS-assoc_C"/>
</dbReference>
<proteinExistence type="predicted"/>
<dbReference type="Pfam" id="PF13426">
    <property type="entry name" value="PAS_9"/>
    <property type="match status" value="1"/>
</dbReference>
<dbReference type="Pfam" id="PF02518">
    <property type="entry name" value="HATPase_c"/>
    <property type="match status" value="1"/>
</dbReference>
<evidence type="ECO:0000313" key="12">
    <source>
        <dbReference type="EMBL" id="RXJ63542.1"/>
    </source>
</evidence>
<keyword evidence="7" id="KW-0067">ATP-binding</keyword>
<evidence type="ECO:0000256" key="4">
    <source>
        <dbReference type="ARBA" id="ARBA00022679"/>
    </source>
</evidence>
<evidence type="ECO:0000259" key="11">
    <source>
        <dbReference type="PROSITE" id="PS50113"/>
    </source>
</evidence>
<dbReference type="CDD" id="cd00130">
    <property type="entry name" value="PAS"/>
    <property type="match status" value="1"/>
</dbReference>
<name>A0A4Q0Y0Q9_9BACT</name>
<dbReference type="InterPro" id="IPR003661">
    <property type="entry name" value="HisK_dim/P_dom"/>
</dbReference>
<comment type="catalytic activity">
    <reaction evidence="1">
        <text>ATP + protein L-histidine = ADP + protein N-phospho-L-histidine.</text>
        <dbReference type="EC" id="2.7.13.3"/>
    </reaction>
</comment>
<keyword evidence="4" id="KW-0808">Transferase</keyword>
<dbReference type="SUPFAM" id="SSF55874">
    <property type="entry name" value="ATPase domain of HSP90 chaperone/DNA topoisomerase II/histidine kinase"/>
    <property type="match status" value="1"/>
</dbReference>
<evidence type="ECO:0000256" key="2">
    <source>
        <dbReference type="ARBA" id="ARBA00012438"/>
    </source>
</evidence>
<dbReference type="InterPro" id="IPR005467">
    <property type="entry name" value="His_kinase_dom"/>
</dbReference>
<dbReference type="PROSITE" id="PS50109">
    <property type="entry name" value="HIS_KIN"/>
    <property type="match status" value="1"/>
</dbReference>
<evidence type="ECO:0000256" key="6">
    <source>
        <dbReference type="ARBA" id="ARBA00022777"/>
    </source>
</evidence>
<dbReference type="InterPro" id="IPR035965">
    <property type="entry name" value="PAS-like_dom_sf"/>
</dbReference>
<dbReference type="AlphaFoldDB" id="A0A4Q0Y0Q9"/>
<protein>
    <recommendedName>
        <fullName evidence="2">histidine kinase</fullName>
        <ecNumber evidence="2">2.7.13.3</ecNumber>
    </recommendedName>
</protein>
<sequence>MSKEKLESSKKHFDKRGVNLELLKAWISNEKVLDILKVHNINLNIFIKEYALNIVKYHLNVINNPKIKIDDKNLKNCVIFLKDNDISLDELFIIFNRLKSSLIEYIPSIENSDLNLIKDINYIYEESFLKILEIYSKSLSKIKKRLVKKNDLVDKYVIMSKVDKEGNIIDVSQAFCDISGYTKEEIIGKKYLLLKHPSFPNEKMNELWETVNSGKIWQGEIKNQKKDGTVYWVEATISPVFDENKEILYFDSVRQDISSKKEFEEQQAILIEQSKSAAMGEMISMIAHQWRQPLQAVSLLVQKLPLSKLKDGYIDDELLAQVEKDITSQLEYMSSTIDNFRDFFLPNKPKEKILVNELISRSIDFISFMLKNNSIQIEVNTKDDVLLSCYVNELIQVLINIIKNAVDILIERDIKNREIKINSYKEDSSLIITIEDNAGGIKEEIIDKVFNPYFSTKDKKNGTGLGLYMSKTIVEKQSLGSLSVENSQIGAKFKIILPIS</sequence>
<dbReference type="InterPro" id="IPR001610">
    <property type="entry name" value="PAC"/>
</dbReference>
<feature type="domain" description="PAC" evidence="11">
    <location>
        <begin position="217"/>
        <end position="269"/>
    </location>
</feature>
<dbReference type="SUPFAM" id="SSF55785">
    <property type="entry name" value="PYP-like sensor domain (PAS domain)"/>
    <property type="match status" value="1"/>
</dbReference>
<evidence type="ECO:0000256" key="8">
    <source>
        <dbReference type="ARBA" id="ARBA00023012"/>
    </source>
</evidence>
<dbReference type="Gene3D" id="1.10.287.130">
    <property type="match status" value="1"/>
</dbReference>
<keyword evidence="5" id="KW-0547">Nucleotide-binding</keyword>
<accession>A0A4Q0Y0Q9</accession>
<keyword evidence="6" id="KW-0418">Kinase</keyword>
<dbReference type="GO" id="GO:0000155">
    <property type="term" value="F:phosphorelay sensor kinase activity"/>
    <property type="evidence" value="ECO:0007669"/>
    <property type="project" value="InterPro"/>
</dbReference>
<dbReference type="OrthoDB" id="9805967at2"/>
<dbReference type="Gene3D" id="3.30.565.10">
    <property type="entry name" value="Histidine kinase-like ATPase, C-terminal domain"/>
    <property type="match status" value="1"/>
</dbReference>
<dbReference type="GO" id="GO:0005524">
    <property type="term" value="F:ATP binding"/>
    <property type="evidence" value="ECO:0007669"/>
    <property type="project" value="UniProtKB-KW"/>
</dbReference>
<organism evidence="12 13">
    <name type="scientific">Halarcobacter anaerophilus</name>
    <dbReference type="NCBI Taxonomy" id="877500"/>
    <lineage>
        <taxon>Bacteria</taxon>
        <taxon>Pseudomonadati</taxon>
        <taxon>Campylobacterota</taxon>
        <taxon>Epsilonproteobacteria</taxon>
        <taxon>Campylobacterales</taxon>
        <taxon>Arcobacteraceae</taxon>
        <taxon>Halarcobacter</taxon>
    </lineage>
</organism>
<dbReference type="PROSITE" id="PS50112">
    <property type="entry name" value="PAS"/>
    <property type="match status" value="1"/>
</dbReference>
<evidence type="ECO:0000259" key="10">
    <source>
        <dbReference type="PROSITE" id="PS50112"/>
    </source>
</evidence>
<evidence type="ECO:0000256" key="5">
    <source>
        <dbReference type="ARBA" id="ARBA00022741"/>
    </source>
</evidence>
<dbReference type="InterPro" id="IPR004358">
    <property type="entry name" value="Sig_transdc_His_kin-like_C"/>
</dbReference>
<dbReference type="Gene3D" id="3.30.450.20">
    <property type="entry name" value="PAS domain"/>
    <property type="match status" value="1"/>
</dbReference>
<evidence type="ECO:0000256" key="7">
    <source>
        <dbReference type="ARBA" id="ARBA00022840"/>
    </source>
</evidence>
<keyword evidence="13" id="KW-1185">Reference proteome</keyword>
<evidence type="ECO:0000313" key="13">
    <source>
        <dbReference type="Proteomes" id="UP000290191"/>
    </source>
</evidence>
<evidence type="ECO:0000256" key="1">
    <source>
        <dbReference type="ARBA" id="ARBA00000085"/>
    </source>
</evidence>
<dbReference type="InterPro" id="IPR003594">
    <property type="entry name" value="HATPase_dom"/>
</dbReference>
<dbReference type="NCBIfam" id="TIGR00229">
    <property type="entry name" value="sensory_box"/>
    <property type="match status" value="1"/>
</dbReference>
<dbReference type="Proteomes" id="UP000290191">
    <property type="component" value="Unassembled WGS sequence"/>
</dbReference>
<dbReference type="InterPro" id="IPR000014">
    <property type="entry name" value="PAS"/>
</dbReference>
<evidence type="ECO:0000256" key="3">
    <source>
        <dbReference type="ARBA" id="ARBA00022553"/>
    </source>
</evidence>
<dbReference type="STRING" id="877500.GCA_000935065_00184"/>
<dbReference type="SMART" id="SM00086">
    <property type="entry name" value="PAC"/>
    <property type="match status" value="1"/>
</dbReference>
<dbReference type="SMART" id="SM00387">
    <property type="entry name" value="HATPase_c"/>
    <property type="match status" value="1"/>
</dbReference>
<dbReference type="PRINTS" id="PR00344">
    <property type="entry name" value="BCTRLSENSOR"/>
</dbReference>
<evidence type="ECO:0000259" key="9">
    <source>
        <dbReference type="PROSITE" id="PS50109"/>
    </source>
</evidence>
<reference evidence="12 13" key="1">
    <citation type="submission" date="2017-10" db="EMBL/GenBank/DDBJ databases">
        <title>Genomics of the genus Arcobacter.</title>
        <authorList>
            <person name="Perez-Cataluna A."/>
            <person name="Figueras M.J."/>
        </authorList>
    </citation>
    <scope>NUCLEOTIDE SEQUENCE [LARGE SCALE GENOMIC DNA]</scope>
    <source>
        <strain evidence="12 13">DSM 24636</strain>
    </source>
</reference>
<dbReference type="InterPro" id="IPR036890">
    <property type="entry name" value="HATPase_C_sf"/>
</dbReference>
<dbReference type="PANTHER" id="PTHR43065">
    <property type="entry name" value="SENSOR HISTIDINE KINASE"/>
    <property type="match status" value="1"/>
</dbReference>
<feature type="domain" description="Histidine kinase" evidence="9">
    <location>
        <begin position="285"/>
        <end position="500"/>
    </location>
</feature>